<dbReference type="EMBL" id="KZ819801">
    <property type="protein sequence ID" value="PWN52025.1"/>
    <property type="molecule type" value="Genomic_DNA"/>
</dbReference>
<keyword evidence="2" id="KW-1185">Reference proteome</keyword>
<sequence>MFDSDQILALSLSLYLTHTHAHLAKNASIPRFPTLFMEQPNVPPPGDHQPPSFFFQFSDHNLSPFDQAGEISLVREGLHAQTVLLFPPLSFDPFSKKKKKKS</sequence>
<organism evidence="1 2">
    <name type="scientific">Violaceomyces palustris</name>
    <dbReference type="NCBI Taxonomy" id="1673888"/>
    <lineage>
        <taxon>Eukaryota</taxon>
        <taxon>Fungi</taxon>
        <taxon>Dikarya</taxon>
        <taxon>Basidiomycota</taxon>
        <taxon>Ustilaginomycotina</taxon>
        <taxon>Ustilaginomycetes</taxon>
        <taxon>Violaceomycetales</taxon>
        <taxon>Violaceomycetaceae</taxon>
        <taxon>Violaceomyces</taxon>
    </lineage>
</organism>
<gene>
    <name evidence="1" type="ORF">IE53DRAFT_23163</name>
</gene>
<accession>A0ACD0P1R3</accession>
<reference evidence="1 2" key="1">
    <citation type="journal article" date="2018" name="Mol. Biol. Evol.">
        <title>Broad Genomic Sampling Reveals a Smut Pathogenic Ancestry of the Fungal Clade Ustilaginomycotina.</title>
        <authorList>
            <person name="Kijpornyongpan T."/>
            <person name="Mondo S.J."/>
            <person name="Barry K."/>
            <person name="Sandor L."/>
            <person name="Lee J."/>
            <person name="Lipzen A."/>
            <person name="Pangilinan J."/>
            <person name="LaButti K."/>
            <person name="Hainaut M."/>
            <person name="Henrissat B."/>
            <person name="Grigoriev I.V."/>
            <person name="Spatafora J.W."/>
            <person name="Aime M.C."/>
        </authorList>
    </citation>
    <scope>NUCLEOTIDE SEQUENCE [LARGE SCALE GENOMIC DNA]</scope>
    <source>
        <strain evidence="1 2">SA 807</strain>
    </source>
</reference>
<dbReference type="Proteomes" id="UP000245626">
    <property type="component" value="Unassembled WGS sequence"/>
</dbReference>
<protein>
    <submittedName>
        <fullName evidence="1">Uncharacterized protein</fullName>
    </submittedName>
</protein>
<name>A0ACD0P1R3_9BASI</name>
<evidence type="ECO:0000313" key="2">
    <source>
        <dbReference type="Proteomes" id="UP000245626"/>
    </source>
</evidence>
<proteinExistence type="predicted"/>
<evidence type="ECO:0000313" key="1">
    <source>
        <dbReference type="EMBL" id="PWN52025.1"/>
    </source>
</evidence>